<keyword evidence="3" id="KW-0472">Membrane</keyword>
<dbReference type="InterPro" id="IPR003599">
    <property type="entry name" value="Ig_sub"/>
</dbReference>
<feature type="domain" description="Ig-like" evidence="5">
    <location>
        <begin position="228"/>
        <end position="325"/>
    </location>
</feature>
<dbReference type="PANTHER" id="PTHR44170:SF6">
    <property type="entry name" value="CONTACTIN"/>
    <property type="match status" value="1"/>
</dbReference>
<evidence type="ECO:0000313" key="6">
    <source>
        <dbReference type="EMBL" id="WAR06185.1"/>
    </source>
</evidence>
<protein>
    <submittedName>
        <fullName evidence="6">AMAL-like protein</fullName>
    </submittedName>
</protein>
<dbReference type="PROSITE" id="PS50835">
    <property type="entry name" value="IG_LIKE"/>
    <property type="match status" value="3"/>
</dbReference>
<keyword evidence="4" id="KW-0732">Signal</keyword>
<keyword evidence="3" id="KW-0812">Transmembrane</keyword>
<evidence type="ECO:0000259" key="5">
    <source>
        <dbReference type="PROSITE" id="PS50835"/>
    </source>
</evidence>
<accession>A0ABY7E837</accession>
<dbReference type="CDD" id="cd00096">
    <property type="entry name" value="Ig"/>
    <property type="match status" value="1"/>
</dbReference>
<gene>
    <name evidence="6" type="ORF">MAR_021554</name>
</gene>
<dbReference type="EMBL" id="CP111016">
    <property type="protein sequence ID" value="WAR06185.1"/>
    <property type="molecule type" value="Genomic_DNA"/>
</dbReference>
<feature type="domain" description="Ig-like" evidence="5">
    <location>
        <begin position="140"/>
        <end position="221"/>
    </location>
</feature>
<dbReference type="SMART" id="SM00408">
    <property type="entry name" value="IGc2"/>
    <property type="match status" value="3"/>
</dbReference>
<dbReference type="InterPro" id="IPR013106">
    <property type="entry name" value="Ig_V-set"/>
</dbReference>
<dbReference type="Pfam" id="PF13927">
    <property type="entry name" value="Ig_3"/>
    <property type="match status" value="1"/>
</dbReference>
<feature type="domain" description="Ig-like" evidence="5">
    <location>
        <begin position="30"/>
        <end position="135"/>
    </location>
</feature>
<dbReference type="PANTHER" id="PTHR44170">
    <property type="entry name" value="PROTEIN SIDEKICK"/>
    <property type="match status" value="1"/>
</dbReference>
<sequence>MIKIGSVFLLLYCYTAWGADPKVRLRQTFPETQLVYNYKTLVVEKDKDCYMACVVDNKPADKKVQWLIQNFMSNTTISISTDTDTQNAFKYQIDKPAANNWRLKIQNVQESDQALYICRVQLGGQQNANDSRMIQVIQKPQVVDIFTSSDTTQKEGDPLTLRCSASGIPTPMITWQMSGGGVLPTGGRELTSPVIVIPSVDRSYRGEYKCIAKNTAGVDVRRIYLVAPEVSVHQFRKEVYQAPGYSKELTCEAKGNPVPTQEQIIWYKEDQLLSDPNKYVMKSYFGSNYVLMKLRINDISDADYGMYTCHAENNEGGNENTVILSRSSSYVPEYEMFRASSGGMGVIALSVSTLLMFVATALLHLC</sequence>
<evidence type="ECO:0000256" key="4">
    <source>
        <dbReference type="SAM" id="SignalP"/>
    </source>
</evidence>
<dbReference type="SUPFAM" id="SSF48726">
    <property type="entry name" value="Immunoglobulin"/>
    <property type="match status" value="3"/>
</dbReference>
<proteinExistence type="predicted"/>
<dbReference type="Pfam" id="PF07679">
    <property type="entry name" value="I-set"/>
    <property type="match status" value="1"/>
</dbReference>
<evidence type="ECO:0000256" key="3">
    <source>
        <dbReference type="SAM" id="Phobius"/>
    </source>
</evidence>
<name>A0ABY7E837_MYAAR</name>
<dbReference type="Pfam" id="PF07686">
    <property type="entry name" value="V-set"/>
    <property type="match status" value="1"/>
</dbReference>
<feature type="chain" id="PRO_5045818943" evidence="4">
    <location>
        <begin position="19"/>
        <end position="366"/>
    </location>
</feature>
<dbReference type="Proteomes" id="UP001164746">
    <property type="component" value="Chromosome 5"/>
</dbReference>
<evidence type="ECO:0000256" key="1">
    <source>
        <dbReference type="ARBA" id="ARBA00022737"/>
    </source>
</evidence>
<evidence type="ECO:0000313" key="7">
    <source>
        <dbReference type="Proteomes" id="UP001164746"/>
    </source>
</evidence>
<evidence type="ECO:0000256" key="2">
    <source>
        <dbReference type="ARBA" id="ARBA00023157"/>
    </source>
</evidence>
<organism evidence="6 7">
    <name type="scientific">Mya arenaria</name>
    <name type="common">Soft-shell clam</name>
    <dbReference type="NCBI Taxonomy" id="6604"/>
    <lineage>
        <taxon>Eukaryota</taxon>
        <taxon>Metazoa</taxon>
        <taxon>Spiralia</taxon>
        <taxon>Lophotrochozoa</taxon>
        <taxon>Mollusca</taxon>
        <taxon>Bivalvia</taxon>
        <taxon>Autobranchia</taxon>
        <taxon>Heteroconchia</taxon>
        <taxon>Euheterodonta</taxon>
        <taxon>Imparidentia</taxon>
        <taxon>Neoheterodontei</taxon>
        <taxon>Myida</taxon>
        <taxon>Myoidea</taxon>
        <taxon>Myidae</taxon>
        <taxon>Mya</taxon>
    </lineage>
</organism>
<dbReference type="InterPro" id="IPR013783">
    <property type="entry name" value="Ig-like_fold"/>
</dbReference>
<keyword evidence="2" id="KW-1015">Disulfide bond</keyword>
<keyword evidence="7" id="KW-1185">Reference proteome</keyword>
<dbReference type="SMART" id="SM00409">
    <property type="entry name" value="IG"/>
    <property type="match status" value="3"/>
</dbReference>
<reference evidence="6" key="1">
    <citation type="submission" date="2022-11" db="EMBL/GenBank/DDBJ databases">
        <title>Centuries of genome instability and evolution in soft-shell clam transmissible cancer (bioRxiv).</title>
        <authorList>
            <person name="Hart S.F.M."/>
            <person name="Yonemitsu M.A."/>
            <person name="Giersch R.M."/>
            <person name="Beal B.F."/>
            <person name="Arriagada G."/>
            <person name="Davis B.W."/>
            <person name="Ostrander E.A."/>
            <person name="Goff S.P."/>
            <person name="Metzger M.J."/>
        </authorList>
    </citation>
    <scope>NUCLEOTIDE SEQUENCE</scope>
    <source>
        <strain evidence="6">MELC-2E11</strain>
        <tissue evidence="6">Siphon/mantle</tissue>
    </source>
</reference>
<feature type="transmembrane region" description="Helical" evidence="3">
    <location>
        <begin position="342"/>
        <end position="365"/>
    </location>
</feature>
<dbReference type="InterPro" id="IPR007110">
    <property type="entry name" value="Ig-like_dom"/>
</dbReference>
<dbReference type="InterPro" id="IPR013098">
    <property type="entry name" value="Ig_I-set"/>
</dbReference>
<feature type="signal peptide" evidence="4">
    <location>
        <begin position="1"/>
        <end position="18"/>
    </location>
</feature>
<keyword evidence="1" id="KW-0677">Repeat</keyword>
<dbReference type="Gene3D" id="2.60.40.10">
    <property type="entry name" value="Immunoglobulins"/>
    <property type="match status" value="3"/>
</dbReference>
<keyword evidence="3" id="KW-1133">Transmembrane helix</keyword>
<dbReference type="InterPro" id="IPR036179">
    <property type="entry name" value="Ig-like_dom_sf"/>
</dbReference>
<dbReference type="InterPro" id="IPR003598">
    <property type="entry name" value="Ig_sub2"/>
</dbReference>